<comment type="caution">
    <text evidence="2">The sequence shown here is derived from an EMBL/GenBank/DDBJ whole genome shotgun (WGS) entry which is preliminary data.</text>
</comment>
<dbReference type="AlphaFoldDB" id="A0AAD8YQY1"/>
<evidence type="ECO:0000256" key="1">
    <source>
        <dbReference type="SAM" id="MobiDB-lite"/>
    </source>
</evidence>
<evidence type="ECO:0000313" key="3">
    <source>
        <dbReference type="Proteomes" id="UP001239994"/>
    </source>
</evidence>
<accession>A0AAD8YQY1</accession>
<reference evidence="2" key="1">
    <citation type="submission" date="2023-03" db="EMBL/GenBank/DDBJ databases">
        <title>Electrophorus voltai genome.</title>
        <authorList>
            <person name="Bian C."/>
        </authorList>
    </citation>
    <scope>NUCLEOTIDE SEQUENCE</scope>
    <source>
        <strain evidence="2">CB-2022</strain>
        <tissue evidence="2">Muscle</tissue>
    </source>
</reference>
<protein>
    <submittedName>
        <fullName evidence="2">Uncharacterized protein</fullName>
    </submittedName>
</protein>
<feature type="non-terminal residue" evidence="2">
    <location>
        <position position="1"/>
    </location>
</feature>
<evidence type="ECO:0000313" key="2">
    <source>
        <dbReference type="EMBL" id="KAK1785680.1"/>
    </source>
</evidence>
<sequence>TVLFSTELEARDWEGLGSGVASLHRLKGFADRITQHPFRAEDDDDDYNLGTTEESHGHHEDMQLRSERRKWNTEKKDSHLSSDTSLIYREDDSMIATFRDLHHCPDFAVCILQKQEDVNRFLDYLDGKKIP</sequence>
<feature type="compositionally biased region" description="Basic and acidic residues" evidence="1">
    <location>
        <begin position="53"/>
        <end position="80"/>
    </location>
</feature>
<dbReference type="EMBL" id="JAROKS010000026">
    <property type="protein sequence ID" value="KAK1785680.1"/>
    <property type="molecule type" value="Genomic_DNA"/>
</dbReference>
<feature type="region of interest" description="Disordered" evidence="1">
    <location>
        <begin position="37"/>
        <end position="83"/>
    </location>
</feature>
<gene>
    <name evidence="2" type="ORF">P4O66_019034</name>
</gene>
<dbReference type="Proteomes" id="UP001239994">
    <property type="component" value="Unassembled WGS sequence"/>
</dbReference>
<name>A0AAD8YQY1_9TELE</name>
<proteinExistence type="predicted"/>
<keyword evidence="3" id="KW-1185">Reference proteome</keyword>
<organism evidence="2 3">
    <name type="scientific">Electrophorus voltai</name>
    <dbReference type="NCBI Taxonomy" id="2609070"/>
    <lineage>
        <taxon>Eukaryota</taxon>
        <taxon>Metazoa</taxon>
        <taxon>Chordata</taxon>
        <taxon>Craniata</taxon>
        <taxon>Vertebrata</taxon>
        <taxon>Euteleostomi</taxon>
        <taxon>Actinopterygii</taxon>
        <taxon>Neopterygii</taxon>
        <taxon>Teleostei</taxon>
        <taxon>Ostariophysi</taxon>
        <taxon>Gymnotiformes</taxon>
        <taxon>Gymnotoidei</taxon>
        <taxon>Gymnotidae</taxon>
        <taxon>Electrophorus</taxon>
    </lineage>
</organism>